<dbReference type="InterPro" id="IPR051806">
    <property type="entry name" value="HAD-like_SPP"/>
</dbReference>
<dbReference type="SFLD" id="SFLDG01129">
    <property type="entry name" value="C1.5:_HAD__Beta-PGM__Phosphata"/>
    <property type="match status" value="1"/>
</dbReference>
<reference evidence="2" key="1">
    <citation type="submission" date="2017-09" db="EMBL/GenBank/DDBJ databases">
        <title>Depth-based differentiation of microbial function through sediment-hosted aquifers and enrichment of novel symbionts in the deep terrestrial subsurface.</title>
        <authorList>
            <person name="Probst A.J."/>
            <person name="Ladd B."/>
            <person name="Jarett J.K."/>
            <person name="Geller-Mcgrath D.E."/>
            <person name="Sieber C.M.K."/>
            <person name="Emerson J.B."/>
            <person name="Anantharaman K."/>
            <person name="Thomas B.C."/>
            <person name="Malmstrom R."/>
            <person name="Stieglmeier M."/>
            <person name="Klingl A."/>
            <person name="Woyke T."/>
            <person name="Ryan C.M."/>
            <person name="Banfield J.F."/>
        </authorList>
    </citation>
    <scope>NUCLEOTIDE SEQUENCE [LARGE SCALE GENOMIC DNA]</scope>
</reference>
<accession>A0A2M7EJU1</accession>
<dbReference type="Gene3D" id="3.40.50.1000">
    <property type="entry name" value="HAD superfamily/HAD-like"/>
    <property type="match status" value="1"/>
</dbReference>
<evidence type="ECO:0000313" key="1">
    <source>
        <dbReference type="EMBL" id="PIV70841.1"/>
    </source>
</evidence>
<dbReference type="Gene3D" id="1.10.150.240">
    <property type="entry name" value="Putative phosphatase, domain 2"/>
    <property type="match status" value="1"/>
</dbReference>
<dbReference type="PANTHER" id="PTHR43481">
    <property type="entry name" value="FRUCTOSE-1-PHOSPHATE PHOSPHATASE"/>
    <property type="match status" value="1"/>
</dbReference>
<dbReference type="InterPro" id="IPR041492">
    <property type="entry name" value="HAD_2"/>
</dbReference>
<dbReference type="SFLD" id="SFLDS00003">
    <property type="entry name" value="Haloacid_Dehalogenase"/>
    <property type="match status" value="1"/>
</dbReference>
<dbReference type="PANTHER" id="PTHR43481:SF4">
    <property type="entry name" value="GLYCEROL-1-PHOSPHATE PHOSPHOHYDROLASE 1-RELATED"/>
    <property type="match status" value="1"/>
</dbReference>
<dbReference type="InterPro" id="IPR036412">
    <property type="entry name" value="HAD-like_sf"/>
</dbReference>
<organism evidence="1 2">
    <name type="scientific">Candidatus Roizmanbacteria bacterium CG17_big_fil_post_rev_8_21_14_2_50_39_7</name>
    <dbReference type="NCBI Taxonomy" id="1974858"/>
    <lineage>
        <taxon>Bacteria</taxon>
        <taxon>Candidatus Roizmaniibacteriota</taxon>
    </lineage>
</organism>
<dbReference type="GO" id="GO:0050308">
    <property type="term" value="F:sugar-phosphatase activity"/>
    <property type="evidence" value="ECO:0007669"/>
    <property type="project" value="TreeGrafter"/>
</dbReference>
<proteinExistence type="predicted"/>
<dbReference type="AlphaFoldDB" id="A0A2M7EJU1"/>
<sequence length="234" mass="26581">MSSFDYNSSMIKAAFFDLDETLINAEHAHKAATEKAFAVFGYDYSEERKKSPNHISMGKRVYDNLKARRDGAGISEEQMPMDKLLDIREGYFLSFMKDEIVLLEGAREILEVMKRKHIITAIVSSGTKKYVELVMDIFKLRNDIHFIITGDDVERGKPDPECYLKAYDQALNELKDLHNQECIVFEDTESGITAGKKAGMRVVYIPTSTSVPPINYLPDYTIGSLLSFKTEVLI</sequence>
<name>A0A2M7EJU1_9BACT</name>
<dbReference type="InterPro" id="IPR023198">
    <property type="entry name" value="PGP-like_dom2"/>
</dbReference>
<gene>
    <name evidence="1" type="ORF">COW57_03015</name>
</gene>
<dbReference type="SFLD" id="SFLDG01135">
    <property type="entry name" value="C1.5.6:_HAD__Beta-PGM__Phospha"/>
    <property type="match status" value="1"/>
</dbReference>
<dbReference type="SUPFAM" id="SSF56784">
    <property type="entry name" value="HAD-like"/>
    <property type="match status" value="1"/>
</dbReference>
<dbReference type="Pfam" id="PF13419">
    <property type="entry name" value="HAD_2"/>
    <property type="match status" value="1"/>
</dbReference>
<dbReference type="InterPro" id="IPR023214">
    <property type="entry name" value="HAD_sf"/>
</dbReference>
<dbReference type="PRINTS" id="PR00413">
    <property type="entry name" value="HADHALOGNASE"/>
</dbReference>
<comment type="caution">
    <text evidence="1">The sequence shown here is derived from an EMBL/GenBank/DDBJ whole genome shotgun (WGS) entry which is preliminary data.</text>
</comment>
<dbReference type="InterPro" id="IPR006439">
    <property type="entry name" value="HAD-SF_hydro_IA"/>
</dbReference>
<protein>
    <recommendedName>
        <fullName evidence="3">HAD family phosphatase</fullName>
    </recommendedName>
</protein>
<dbReference type="Proteomes" id="UP000228762">
    <property type="component" value="Unassembled WGS sequence"/>
</dbReference>
<evidence type="ECO:0008006" key="3">
    <source>
        <dbReference type="Google" id="ProtNLM"/>
    </source>
</evidence>
<dbReference type="NCBIfam" id="TIGR01509">
    <property type="entry name" value="HAD-SF-IA-v3"/>
    <property type="match status" value="1"/>
</dbReference>
<dbReference type="EMBL" id="PFEV01000143">
    <property type="protein sequence ID" value="PIV70841.1"/>
    <property type="molecule type" value="Genomic_DNA"/>
</dbReference>
<evidence type="ECO:0000313" key="2">
    <source>
        <dbReference type="Proteomes" id="UP000228762"/>
    </source>
</evidence>